<evidence type="ECO:0000313" key="2">
    <source>
        <dbReference type="EMBL" id="NOH50963.1"/>
    </source>
</evidence>
<comment type="caution">
    <text evidence="2">The sequence shown here is derived from an EMBL/GenBank/DDBJ whole genome shotgun (WGS) entry which is preliminary data.</text>
</comment>
<gene>
    <name evidence="2" type="ORF">F0262_23355</name>
</gene>
<dbReference type="PIRSF" id="PIRSF020419">
    <property type="entry name" value="Fe_uptake_reg_CjrA_prd"/>
    <property type="match status" value="1"/>
</dbReference>
<dbReference type="CDD" id="cd14727">
    <property type="entry name" value="ChanN-like"/>
    <property type="match status" value="1"/>
</dbReference>
<protein>
    <recommendedName>
        <fullName evidence="1">Haem-binding uptake Tiki superfamily ChaN domain-containing protein</fullName>
    </recommendedName>
</protein>
<dbReference type="Pfam" id="PF04187">
    <property type="entry name" value="Cofac_haem_bdg"/>
    <property type="match status" value="1"/>
</dbReference>
<dbReference type="EMBL" id="VTYN01000043">
    <property type="protein sequence ID" value="NOH50963.1"/>
    <property type="molecule type" value="Genomic_DNA"/>
</dbReference>
<dbReference type="Proteomes" id="UP000572072">
    <property type="component" value="Unassembled WGS sequence"/>
</dbReference>
<dbReference type="AlphaFoldDB" id="A0A7Y3ZDK7"/>
<evidence type="ECO:0000259" key="1">
    <source>
        <dbReference type="Pfam" id="PF04187"/>
    </source>
</evidence>
<dbReference type="Gene3D" id="3.40.50.11550">
    <property type="match status" value="1"/>
</dbReference>
<accession>A0A7Y3ZDK7</accession>
<dbReference type="InterPro" id="IPR007314">
    <property type="entry name" value="Cofac_haem-bd_dom"/>
</dbReference>
<organism evidence="2 3">
    <name type="scientific">Vibrio rotiferianus</name>
    <dbReference type="NCBI Taxonomy" id="190895"/>
    <lineage>
        <taxon>Bacteria</taxon>
        <taxon>Pseudomonadati</taxon>
        <taxon>Pseudomonadota</taxon>
        <taxon>Gammaproteobacteria</taxon>
        <taxon>Vibrionales</taxon>
        <taxon>Vibrionaceae</taxon>
        <taxon>Vibrio</taxon>
    </lineage>
</organism>
<evidence type="ECO:0000313" key="3">
    <source>
        <dbReference type="Proteomes" id="UP000572072"/>
    </source>
</evidence>
<dbReference type="SUPFAM" id="SSF159501">
    <property type="entry name" value="EreA/ChaN-like"/>
    <property type="match status" value="1"/>
</dbReference>
<proteinExistence type="predicted"/>
<dbReference type="PROSITE" id="PS51257">
    <property type="entry name" value="PROKAR_LIPOPROTEIN"/>
    <property type="match status" value="1"/>
</dbReference>
<reference evidence="2 3" key="1">
    <citation type="submission" date="2019-08" db="EMBL/GenBank/DDBJ databases">
        <title>Draft genome sequencing and comparative genomics of hatchery-associated Vibrios.</title>
        <authorList>
            <person name="Kehlet-Delgado H."/>
            <person name="Mueller R.S."/>
        </authorList>
    </citation>
    <scope>NUCLEOTIDE SEQUENCE [LARGE SCALE GENOMIC DNA]</scope>
    <source>
        <strain evidence="2 3">00-78-3</strain>
    </source>
</reference>
<sequence length="315" mass="35245">MRFTTLSLIFAGLLTGCVSNTPTTPNITENNVSSFYDYQLHDPSGEVISVNQLPPELQQADVILIGEWHTHAGVHRFQTDMLKQLSSANRPLALSMEQVTRDKQVILDSYLNGEIGEQYFMKQSNAWPNYESDYRPLVELAKQAEIPVIASNAPKDIVRCIGRQGIDYLDKLDSDERSFVANEVNTANSPYKEKFMASMHHGKPEQTEKQYAAQVTWDETMAESIVKYLETHPGAQVVHVAGKFHTEGGLGTATSILNRNPDLNVAVITPTADITSDGSDYQLEVLDPPVRYVQDANRMAAYKHLTKRNNDIQCK</sequence>
<name>A0A7Y3ZDK7_9VIBR</name>
<dbReference type="InterPro" id="IPR016773">
    <property type="entry name" value="Fe3_uptake_reg_CjrA_prd"/>
</dbReference>
<dbReference type="RefSeq" id="WP_171359259.1">
    <property type="nucleotide sequence ID" value="NZ_VTYN01000043.1"/>
</dbReference>
<feature type="domain" description="Haem-binding uptake Tiki superfamily ChaN" evidence="1">
    <location>
        <begin position="56"/>
        <end position="254"/>
    </location>
</feature>